<dbReference type="Pfam" id="PF03489">
    <property type="entry name" value="SapB_2"/>
    <property type="match status" value="2"/>
</dbReference>
<evidence type="ECO:0000256" key="7">
    <source>
        <dbReference type="ARBA" id="ARBA00023145"/>
    </source>
</evidence>
<dbReference type="EMBL" id="OIVN01003602">
    <property type="protein sequence ID" value="SPD12388.1"/>
    <property type="molecule type" value="Genomic_DNA"/>
</dbReference>
<keyword evidence="8" id="KW-1015">Disulfide bond</keyword>
<evidence type="ECO:0000256" key="8">
    <source>
        <dbReference type="ARBA" id="ARBA00023157"/>
    </source>
</evidence>
<name>A0A2N9HKC0_FAGSY</name>
<evidence type="ECO:0000259" key="13">
    <source>
        <dbReference type="PROSITE" id="PS50015"/>
    </source>
</evidence>
<feature type="domain" description="Saposin B-type" evidence="13">
    <location>
        <begin position="31"/>
        <end position="110"/>
    </location>
</feature>
<evidence type="ECO:0000256" key="3">
    <source>
        <dbReference type="ARBA" id="ARBA00022670"/>
    </source>
</evidence>
<evidence type="ECO:0000256" key="11">
    <source>
        <dbReference type="ARBA" id="ARBA00041094"/>
    </source>
</evidence>
<evidence type="ECO:0000256" key="4">
    <source>
        <dbReference type="ARBA" id="ARBA00022729"/>
    </source>
</evidence>
<dbReference type="Gene3D" id="1.10.225.10">
    <property type="entry name" value="Saposin-like"/>
    <property type="match status" value="2"/>
</dbReference>
<keyword evidence="2" id="KW-0964">Secreted</keyword>
<dbReference type="PANTHER" id="PTHR11480:SF3">
    <property type="entry name" value="BCDNA.GH08312"/>
    <property type="match status" value="1"/>
</dbReference>
<dbReference type="GO" id="GO:0005576">
    <property type="term" value="C:extracellular region"/>
    <property type="evidence" value="ECO:0007669"/>
    <property type="project" value="UniProtKB-SubCell"/>
</dbReference>
<dbReference type="GO" id="GO:0006508">
    <property type="term" value="P:proteolysis"/>
    <property type="evidence" value="ECO:0007669"/>
    <property type="project" value="UniProtKB-KW"/>
</dbReference>
<accession>A0A2N9HKC0</accession>
<dbReference type="InterPro" id="IPR011001">
    <property type="entry name" value="Saposin-like"/>
</dbReference>
<dbReference type="SMART" id="SM00741">
    <property type="entry name" value="SapB"/>
    <property type="match status" value="2"/>
</dbReference>
<keyword evidence="5" id="KW-0677">Repeat</keyword>
<dbReference type="SUPFAM" id="SSF47862">
    <property type="entry name" value="Saposin"/>
    <property type="match status" value="2"/>
</dbReference>
<comment type="function">
    <text evidence="10">Pulmonary surfactant-associated proteins promote alveolar stability by lowering the surface tension at the air-liquid interface in the peripheral air spaces. SP-B increases the collapse pressure of palmitic acid to nearly 70 millinewtons per meter.</text>
</comment>
<reference evidence="14" key="1">
    <citation type="submission" date="2018-02" db="EMBL/GenBank/DDBJ databases">
        <authorList>
            <person name="Cohen D.B."/>
            <person name="Kent A.D."/>
        </authorList>
    </citation>
    <scope>NUCLEOTIDE SEQUENCE</scope>
</reference>
<dbReference type="InterPro" id="IPR051428">
    <property type="entry name" value="Sphingo_Act-Surfact_Prot"/>
</dbReference>
<keyword evidence="4" id="KW-0732">Signal</keyword>
<dbReference type="PROSITE" id="PS50015">
    <property type="entry name" value="SAP_B"/>
    <property type="match status" value="2"/>
</dbReference>
<evidence type="ECO:0000256" key="12">
    <source>
        <dbReference type="ARBA" id="ARBA00041785"/>
    </source>
</evidence>
<dbReference type="InterPro" id="IPR008139">
    <property type="entry name" value="SaposinB_dom"/>
</dbReference>
<evidence type="ECO:0000256" key="10">
    <source>
        <dbReference type="ARBA" id="ARBA00037221"/>
    </source>
</evidence>
<dbReference type="FunFam" id="1.10.225.10:FF:000008">
    <property type="entry name" value="Pulmonary surfactant-associated protein B"/>
    <property type="match status" value="1"/>
</dbReference>
<evidence type="ECO:0000256" key="1">
    <source>
        <dbReference type="ARBA" id="ARBA00004239"/>
    </source>
</evidence>
<organism evidence="14">
    <name type="scientific">Fagus sylvatica</name>
    <name type="common">Beechnut</name>
    <dbReference type="NCBI Taxonomy" id="28930"/>
    <lineage>
        <taxon>Eukaryota</taxon>
        <taxon>Viridiplantae</taxon>
        <taxon>Streptophyta</taxon>
        <taxon>Embryophyta</taxon>
        <taxon>Tracheophyta</taxon>
        <taxon>Spermatophyta</taxon>
        <taxon>Magnoliopsida</taxon>
        <taxon>eudicotyledons</taxon>
        <taxon>Gunneridae</taxon>
        <taxon>Pentapetalae</taxon>
        <taxon>rosids</taxon>
        <taxon>fabids</taxon>
        <taxon>Fagales</taxon>
        <taxon>Fagaceae</taxon>
        <taxon>Fagus</taxon>
    </lineage>
</organism>
<sequence>MKVPCRSYLIGEINYQEQDSEVQTLKDDSGNEKLCTLCEEFAGEALDYLAENKTQAEIIEILHVSCASMGSFTKECITLVDYYAPLFFLEVSNIQAEEFCRKISLCQEIARFSSQLHEDSCGLCHRVFSEVLAKLKDPDTQLEVIELLLKACNSMDNYAKKCKRIVFEYGPVILINAEKFLETTDVCVTLHACNSSTTANKEAAMLSDS</sequence>
<proteinExistence type="predicted"/>
<protein>
    <recommendedName>
        <fullName evidence="11">Pulmonary surfactant-associated protein B</fullName>
    </recommendedName>
    <alternativeName>
        <fullName evidence="12">Pulmonary surfactant-associated proteolipid SPL(Phe)</fullName>
    </alternativeName>
</protein>
<keyword evidence="7" id="KW-0865">Zymogen</keyword>
<dbReference type="InterPro" id="IPR007856">
    <property type="entry name" value="SapB_1"/>
</dbReference>
<keyword evidence="6" id="KW-0378">Hydrolase</keyword>
<evidence type="ECO:0000256" key="6">
    <source>
        <dbReference type="ARBA" id="ARBA00022750"/>
    </source>
</evidence>
<dbReference type="Pfam" id="PF05184">
    <property type="entry name" value="SapB_1"/>
    <property type="match status" value="2"/>
</dbReference>
<evidence type="ECO:0000256" key="2">
    <source>
        <dbReference type="ARBA" id="ARBA00022525"/>
    </source>
</evidence>
<keyword evidence="9" id="KW-0325">Glycoprotein</keyword>
<comment type="subcellular location">
    <subcellularLocation>
        <location evidence="1">Secreted</location>
        <location evidence="1">Extracellular space</location>
    </subcellularLocation>
</comment>
<dbReference type="GO" id="GO:0006629">
    <property type="term" value="P:lipid metabolic process"/>
    <property type="evidence" value="ECO:0007669"/>
    <property type="project" value="InterPro"/>
</dbReference>
<keyword evidence="3" id="KW-0645">Protease</keyword>
<dbReference type="PANTHER" id="PTHR11480">
    <property type="entry name" value="SAPOSIN-RELATED"/>
    <property type="match status" value="1"/>
</dbReference>
<dbReference type="AlphaFoldDB" id="A0A2N9HKC0"/>
<evidence type="ECO:0000256" key="9">
    <source>
        <dbReference type="ARBA" id="ARBA00023180"/>
    </source>
</evidence>
<dbReference type="GO" id="GO:0004190">
    <property type="term" value="F:aspartic-type endopeptidase activity"/>
    <property type="evidence" value="ECO:0007669"/>
    <property type="project" value="UniProtKB-KW"/>
</dbReference>
<gene>
    <name evidence="14" type="ORF">FSB_LOCUS40270</name>
</gene>
<evidence type="ECO:0000313" key="14">
    <source>
        <dbReference type="EMBL" id="SPD12388.1"/>
    </source>
</evidence>
<feature type="domain" description="Saposin B-type" evidence="13">
    <location>
        <begin position="117"/>
        <end position="197"/>
    </location>
</feature>
<evidence type="ECO:0000256" key="5">
    <source>
        <dbReference type="ARBA" id="ARBA00022737"/>
    </source>
</evidence>
<dbReference type="InterPro" id="IPR008138">
    <property type="entry name" value="SapB_2"/>
</dbReference>
<keyword evidence="6" id="KW-0064">Aspartyl protease</keyword>